<dbReference type="Proteomes" id="UP001172386">
    <property type="component" value="Unassembled WGS sequence"/>
</dbReference>
<protein>
    <submittedName>
        <fullName evidence="1">Uncharacterized protein</fullName>
    </submittedName>
</protein>
<keyword evidence="2" id="KW-1185">Reference proteome</keyword>
<evidence type="ECO:0000313" key="2">
    <source>
        <dbReference type="Proteomes" id="UP001172386"/>
    </source>
</evidence>
<name>A0ACC2ZYG0_9EURO</name>
<comment type="caution">
    <text evidence="1">The sequence shown here is derived from an EMBL/GenBank/DDBJ whole genome shotgun (WGS) entry which is preliminary data.</text>
</comment>
<dbReference type="EMBL" id="JAPDRQ010000182">
    <property type="protein sequence ID" value="KAJ9652802.1"/>
    <property type="molecule type" value="Genomic_DNA"/>
</dbReference>
<evidence type="ECO:0000313" key="1">
    <source>
        <dbReference type="EMBL" id="KAJ9652802.1"/>
    </source>
</evidence>
<proteinExistence type="predicted"/>
<reference evidence="1" key="1">
    <citation type="submission" date="2022-10" db="EMBL/GenBank/DDBJ databases">
        <title>Culturing micro-colonial fungi from biological soil crusts in the Mojave desert and describing Neophaeococcomyces mojavensis, and introducing the new genera and species Taxawa tesnikishii.</title>
        <authorList>
            <person name="Kurbessoian T."/>
            <person name="Stajich J.E."/>
        </authorList>
    </citation>
    <scope>NUCLEOTIDE SEQUENCE</scope>
    <source>
        <strain evidence="1">JES_112</strain>
    </source>
</reference>
<accession>A0ACC2ZYG0</accession>
<sequence length="538" mass="61035">MNILTSWVNYFYNILTSRSSDGTATIQGITGKQYVRGTREHVDASYQYATSTHGIDHDMNPALVIQPKTKEDIKLALRYAKANHVAVAIRTGGHQYSGASSTGGRNIQLDLERTFQGPDDKKIFIKDGETLVRTSVSQALGSFNAWLTERGLFIPHGQCTEVHLGGHVQTGGYGQLGRSFGLFGDHVRIIELIDHNGKELSITRETDPDLFFAILGGSPGNFGVITHLTLKVHRDRDHIGSQGLKALYLYNPATLKRLVDILVKMSDDPDFPPNYDLCVSVLSSSFKLFDLWPELDGQMREDHPEVYGENGMIGWPRTIIVYAQWVPLKPGDQMTYKRDFFSQFDQDKIFGWVEKKAMSKLTGDWIFRNVREFDYAYQKRAYTTNSTNLTGQGWSSWVTDRIDAIVRPEANRCWLSVQLQAYGGKESRFRTNANNGTSYSWRDTTLVAVLDCFHTAEARPRALDWQAGNDQQGLGPNGRFSKDERILFWGSYGDYNLANVWNKYHETKEKYDRIRAVRKRMDPDGTFTPNTFCVPRAD</sequence>
<gene>
    <name evidence="1" type="ORF">H2198_007984</name>
</gene>
<organism evidence="1 2">
    <name type="scientific">Neophaeococcomyces mojaviensis</name>
    <dbReference type="NCBI Taxonomy" id="3383035"/>
    <lineage>
        <taxon>Eukaryota</taxon>
        <taxon>Fungi</taxon>
        <taxon>Dikarya</taxon>
        <taxon>Ascomycota</taxon>
        <taxon>Pezizomycotina</taxon>
        <taxon>Eurotiomycetes</taxon>
        <taxon>Chaetothyriomycetidae</taxon>
        <taxon>Chaetothyriales</taxon>
        <taxon>Chaetothyriales incertae sedis</taxon>
        <taxon>Neophaeococcomyces</taxon>
    </lineage>
</organism>